<proteinExistence type="predicted"/>
<dbReference type="AlphaFoldDB" id="A0A7X4KQH0"/>
<dbReference type="RefSeq" id="WP_161075196.1">
    <property type="nucleotide sequence ID" value="NZ_CP086370.1"/>
</dbReference>
<dbReference type="PANTHER" id="PTHR33608">
    <property type="entry name" value="BLL2464 PROTEIN"/>
    <property type="match status" value="1"/>
</dbReference>
<accession>A0A7X4KQH0</accession>
<dbReference type="Proteomes" id="UP000450676">
    <property type="component" value="Unassembled WGS sequence"/>
</dbReference>
<evidence type="ECO:0000256" key="2">
    <source>
        <dbReference type="SAM" id="SignalP"/>
    </source>
</evidence>
<feature type="signal peptide" evidence="2">
    <location>
        <begin position="1"/>
        <end position="27"/>
    </location>
</feature>
<keyword evidence="1" id="KW-0472">Membrane</keyword>
<organism evidence="4 5">
    <name type="scientific">Pseudoduganella aquatica</name>
    <dbReference type="NCBI Taxonomy" id="2660641"/>
    <lineage>
        <taxon>Bacteria</taxon>
        <taxon>Pseudomonadati</taxon>
        <taxon>Pseudomonadota</taxon>
        <taxon>Betaproteobacteria</taxon>
        <taxon>Burkholderiales</taxon>
        <taxon>Oxalobacteraceae</taxon>
        <taxon>Telluria group</taxon>
        <taxon>Pseudoduganella</taxon>
    </lineage>
</organism>
<keyword evidence="2" id="KW-0732">Signal</keyword>
<protein>
    <submittedName>
        <fullName evidence="4">DUF58 domain-containing protein</fullName>
    </submittedName>
</protein>
<keyword evidence="1" id="KW-0812">Transmembrane</keyword>
<dbReference type="SUPFAM" id="SSF53300">
    <property type="entry name" value="vWA-like"/>
    <property type="match status" value="1"/>
</dbReference>
<reference evidence="4 5" key="1">
    <citation type="submission" date="2019-12" db="EMBL/GenBank/DDBJ databases">
        <title>Novel species isolated from a subtropical stream in China.</title>
        <authorList>
            <person name="Lu H."/>
        </authorList>
    </citation>
    <scope>NUCLEOTIDE SEQUENCE [LARGE SCALE GENOMIC DNA]</scope>
    <source>
        <strain evidence="4 5">FT127W</strain>
    </source>
</reference>
<dbReference type="Pfam" id="PF01882">
    <property type="entry name" value="DUF58"/>
    <property type="match status" value="1"/>
</dbReference>
<comment type="caution">
    <text evidence="4">The sequence shown here is derived from an EMBL/GenBank/DDBJ whole genome shotgun (WGS) entry which is preliminary data.</text>
</comment>
<dbReference type="InterPro" id="IPR002881">
    <property type="entry name" value="DUF58"/>
</dbReference>
<sequence length="449" mass="49326">MTPARRLLQLLLAWAALGAAASVPALAGTAWPLSALWWLAGAALLAAALVDAWHTLRPPPLRLERQLPGVLPVELWHAVTLTVHNLGTRPLRLDLFDGYPAAWALEGMPHACTVAGGGFASVVYRVKPDQRGNARFSQPHVRVSSPWGLWQRTRRIGPEQTVKVFPDYSRLLGQTLQATERRAPAAGAIRKRRRGEGTDFRQLREYRQGDSLRSIDWKATARQRKPIAREYQEERDQQVVFLLDCGRRMLARDHDGADRSSHFDHALQAVLTLGFVAQKQGDSVGLMTFGGASAGAGGRWLAPAKGRAGFDRLLAGVYDVQPDETAPDYTQAAGALMNKLSKRAFVVLITNLRDEDDQAMRSACELLGTRHMVLCASLREQALDRAVAAPVAGFQDALRQPAAMLYLQQRREAIRRLGLRANALVDVAPGQLSAALIGRYLEIKESGQL</sequence>
<evidence type="ECO:0000256" key="1">
    <source>
        <dbReference type="SAM" id="Phobius"/>
    </source>
</evidence>
<gene>
    <name evidence="4" type="ORF">GTP77_26710</name>
</gene>
<evidence type="ECO:0000259" key="3">
    <source>
        <dbReference type="Pfam" id="PF01882"/>
    </source>
</evidence>
<feature type="domain" description="DUF58" evidence="3">
    <location>
        <begin position="203"/>
        <end position="382"/>
    </location>
</feature>
<keyword evidence="1" id="KW-1133">Transmembrane helix</keyword>
<name>A0A7X4KQH0_9BURK</name>
<evidence type="ECO:0000313" key="4">
    <source>
        <dbReference type="EMBL" id="MYN10915.1"/>
    </source>
</evidence>
<dbReference type="InterPro" id="IPR036465">
    <property type="entry name" value="vWFA_dom_sf"/>
</dbReference>
<evidence type="ECO:0000313" key="5">
    <source>
        <dbReference type="Proteomes" id="UP000450676"/>
    </source>
</evidence>
<feature type="chain" id="PRO_5031400322" evidence="2">
    <location>
        <begin position="28"/>
        <end position="449"/>
    </location>
</feature>
<dbReference type="PANTHER" id="PTHR33608:SF3">
    <property type="entry name" value="SLR2013 PROTEIN"/>
    <property type="match status" value="1"/>
</dbReference>
<dbReference type="EMBL" id="WWCU01000048">
    <property type="protein sequence ID" value="MYN10915.1"/>
    <property type="molecule type" value="Genomic_DNA"/>
</dbReference>
<feature type="transmembrane region" description="Helical" evidence="1">
    <location>
        <begin position="37"/>
        <end position="56"/>
    </location>
</feature>
<keyword evidence="5" id="KW-1185">Reference proteome</keyword>